<evidence type="ECO:0008006" key="3">
    <source>
        <dbReference type="Google" id="ProtNLM"/>
    </source>
</evidence>
<dbReference type="Gene3D" id="3.10.180.10">
    <property type="entry name" value="2,3-Dihydroxybiphenyl 1,2-Dioxygenase, domain 1"/>
    <property type="match status" value="1"/>
</dbReference>
<dbReference type="OrthoDB" id="2599067at2"/>
<gene>
    <name evidence="1" type="ORF">DQG23_31700</name>
</gene>
<dbReference type="SUPFAM" id="SSF54593">
    <property type="entry name" value="Glyoxalase/Bleomycin resistance protein/Dihydroxybiphenyl dioxygenase"/>
    <property type="match status" value="1"/>
</dbReference>
<sequence>MSDQVFSRSAGFPAAREDSKIKSMMVIEIPVADTRRAIEFYVGQLGFYIDLKKNPPSIWDAETEFFIFPANGIPIMCRKLTEASDSVSRFMESQSLF</sequence>
<dbReference type="InterPro" id="IPR029068">
    <property type="entry name" value="Glyas_Bleomycin-R_OHBP_Dase"/>
</dbReference>
<organism evidence="1 2">
    <name type="scientific">Paenibacillus contaminans</name>
    <dbReference type="NCBI Taxonomy" id="450362"/>
    <lineage>
        <taxon>Bacteria</taxon>
        <taxon>Bacillati</taxon>
        <taxon>Bacillota</taxon>
        <taxon>Bacilli</taxon>
        <taxon>Bacillales</taxon>
        <taxon>Paenibacillaceae</taxon>
        <taxon>Paenibacillus</taxon>
    </lineage>
</organism>
<comment type="caution">
    <text evidence="1">The sequence shown here is derived from an EMBL/GenBank/DDBJ whole genome shotgun (WGS) entry which is preliminary data.</text>
</comment>
<proteinExistence type="predicted"/>
<name>A0A329M2P9_9BACL</name>
<dbReference type="EMBL" id="QMFB01000026">
    <property type="protein sequence ID" value="RAV14455.1"/>
    <property type="molecule type" value="Genomic_DNA"/>
</dbReference>
<dbReference type="Proteomes" id="UP000250369">
    <property type="component" value="Unassembled WGS sequence"/>
</dbReference>
<protein>
    <recommendedName>
        <fullName evidence="3">Glyoxalase/fosfomycin resistance/dioxygenase domain-containing protein</fullName>
    </recommendedName>
</protein>
<accession>A0A329M2P9</accession>
<dbReference type="RefSeq" id="WP_113035038.1">
    <property type="nucleotide sequence ID" value="NZ_QMFB01000026.1"/>
</dbReference>
<evidence type="ECO:0000313" key="2">
    <source>
        <dbReference type="Proteomes" id="UP000250369"/>
    </source>
</evidence>
<evidence type="ECO:0000313" key="1">
    <source>
        <dbReference type="EMBL" id="RAV14455.1"/>
    </source>
</evidence>
<reference evidence="1 2" key="1">
    <citation type="journal article" date="2009" name="Int. J. Syst. Evol. Microbiol.">
        <title>Paenibacillus contaminans sp. nov., isolated from a contaminated laboratory plate.</title>
        <authorList>
            <person name="Chou J.H."/>
            <person name="Lee J.H."/>
            <person name="Lin M.C."/>
            <person name="Chang P.S."/>
            <person name="Arun A.B."/>
            <person name="Young C.C."/>
            <person name="Chen W.M."/>
        </authorList>
    </citation>
    <scope>NUCLEOTIDE SEQUENCE [LARGE SCALE GENOMIC DNA]</scope>
    <source>
        <strain evidence="1 2">CKOBP-6</strain>
    </source>
</reference>
<keyword evidence="2" id="KW-1185">Reference proteome</keyword>
<dbReference type="AlphaFoldDB" id="A0A329M2P9"/>